<dbReference type="HOGENOM" id="CLU_771736_0_0_1"/>
<accession>A0A0C3BQD1</accession>
<evidence type="ECO:0000313" key="3">
    <source>
        <dbReference type="Proteomes" id="UP000053424"/>
    </source>
</evidence>
<feature type="transmembrane region" description="Helical" evidence="1">
    <location>
        <begin position="299"/>
        <end position="320"/>
    </location>
</feature>
<sequence>MRQRFGVSPLFFNCFHSPKYVVKIGNASLIRTEGGKRVALDGLYRFSSGLGSPPVHVWFSHSLIQGQSSTYIIHGCPDMAKSLILSYVEQRDPILMRPLSVDAILAEHSLHEWGQAVYAPRNHLITYENSSIAQYTPSQTAEAVERLHFLSQVLHIIREDLTDLRERLQYLVGVHERLIDLSNDRYDPLDVESVQDSFAYIVSKTTTLRRWVVNYTERTGIRINLFFNLATQSDSRTNLEIARLSSKIAVSTQRDSSSMITMAAVTMFFLPGTFVSALFSMVFFNTTNDNESIVVGRQWWLFPTITIPLTVVVFATWVAWQRYRNRVDSDSLGISDLMKIAGPEPIMEKSPNPSYQGPM</sequence>
<dbReference type="STRING" id="686832.A0A0C3BQD1"/>
<keyword evidence="3" id="KW-1185">Reference proteome</keyword>
<feature type="transmembrane region" description="Helical" evidence="1">
    <location>
        <begin position="260"/>
        <end position="284"/>
    </location>
</feature>
<keyword evidence="1" id="KW-0472">Membrane</keyword>
<keyword evidence="1" id="KW-1133">Transmembrane helix</keyword>
<protein>
    <submittedName>
        <fullName evidence="2">Uncharacterized protein</fullName>
    </submittedName>
</protein>
<dbReference type="Proteomes" id="UP000053424">
    <property type="component" value="Unassembled WGS sequence"/>
</dbReference>
<evidence type="ECO:0000313" key="2">
    <source>
        <dbReference type="EMBL" id="KIM38865.1"/>
    </source>
</evidence>
<reference evidence="2 3" key="1">
    <citation type="submission" date="2014-04" db="EMBL/GenBank/DDBJ databases">
        <authorList>
            <consortium name="DOE Joint Genome Institute"/>
            <person name="Kuo A."/>
            <person name="Gay G."/>
            <person name="Dore J."/>
            <person name="Kohler A."/>
            <person name="Nagy L.G."/>
            <person name="Floudas D."/>
            <person name="Copeland A."/>
            <person name="Barry K.W."/>
            <person name="Cichocki N."/>
            <person name="Veneault-Fourrey C."/>
            <person name="LaButti K."/>
            <person name="Lindquist E.A."/>
            <person name="Lipzen A."/>
            <person name="Lundell T."/>
            <person name="Morin E."/>
            <person name="Murat C."/>
            <person name="Sun H."/>
            <person name="Tunlid A."/>
            <person name="Henrissat B."/>
            <person name="Grigoriev I.V."/>
            <person name="Hibbett D.S."/>
            <person name="Martin F."/>
            <person name="Nordberg H.P."/>
            <person name="Cantor M.N."/>
            <person name="Hua S.X."/>
        </authorList>
    </citation>
    <scope>NUCLEOTIDE SEQUENCE [LARGE SCALE GENOMIC DNA]</scope>
    <source>
        <strain evidence="3">h7</strain>
    </source>
</reference>
<dbReference type="AlphaFoldDB" id="A0A0C3BQD1"/>
<dbReference type="Gene3D" id="1.20.58.340">
    <property type="entry name" value="Magnesium transport protein CorA, transmembrane region"/>
    <property type="match status" value="1"/>
</dbReference>
<organism evidence="2 3">
    <name type="scientific">Hebeloma cylindrosporum</name>
    <dbReference type="NCBI Taxonomy" id="76867"/>
    <lineage>
        <taxon>Eukaryota</taxon>
        <taxon>Fungi</taxon>
        <taxon>Dikarya</taxon>
        <taxon>Basidiomycota</taxon>
        <taxon>Agaricomycotina</taxon>
        <taxon>Agaricomycetes</taxon>
        <taxon>Agaricomycetidae</taxon>
        <taxon>Agaricales</taxon>
        <taxon>Agaricineae</taxon>
        <taxon>Hymenogastraceae</taxon>
        <taxon>Hebeloma</taxon>
    </lineage>
</organism>
<keyword evidence="1" id="KW-0812">Transmembrane</keyword>
<dbReference type="OrthoDB" id="2866354at2759"/>
<proteinExistence type="predicted"/>
<evidence type="ECO:0000256" key="1">
    <source>
        <dbReference type="SAM" id="Phobius"/>
    </source>
</evidence>
<gene>
    <name evidence="2" type="ORF">M413DRAFT_238755</name>
</gene>
<dbReference type="EMBL" id="KN831788">
    <property type="protein sequence ID" value="KIM38865.1"/>
    <property type="molecule type" value="Genomic_DNA"/>
</dbReference>
<name>A0A0C3BQD1_HEBCY</name>
<reference evidence="3" key="2">
    <citation type="submission" date="2015-01" db="EMBL/GenBank/DDBJ databases">
        <title>Evolutionary Origins and Diversification of the Mycorrhizal Mutualists.</title>
        <authorList>
            <consortium name="DOE Joint Genome Institute"/>
            <consortium name="Mycorrhizal Genomics Consortium"/>
            <person name="Kohler A."/>
            <person name="Kuo A."/>
            <person name="Nagy L.G."/>
            <person name="Floudas D."/>
            <person name="Copeland A."/>
            <person name="Barry K.W."/>
            <person name="Cichocki N."/>
            <person name="Veneault-Fourrey C."/>
            <person name="LaButti K."/>
            <person name="Lindquist E.A."/>
            <person name="Lipzen A."/>
            <person name="Lundell T."/>
            <person name="Morin E."/>
            <person name="Murat C."/>
            <person name="Riley R."/>
            <person name="Ohm R."/>
            <person name="Sun H."/>
            <person name="Tunlid A."/>
            <person name="Henrissat B."/>
            <person name="Grigoriev I.V."/>
            <person name="Hibbett D.S."/>
            <person name="Martin F."/>
        </authorList>
    </citation>
    <scope>NUCLEOTIDE SEQUENCE [LARGE SCALE GENOMIC DNA]</scope>
    <source>
        <strain evidence="3">h7</strain>
    </source>
</reference>